<sequence length="323" mass="35994">MPDKLNSITSKEIDHFVRNMDWNLLRTYTVIIQEGGITAAANRLCLQQPTVSAALKRLEEFMGTTLIERGHGRFQLTDTGQRLFKYSETIYGTIMRLAQISEHDQLALRGHIRLCAISNVSCSQLDSALGDFFKKAPGVTLSIEVDTTEKILEEIMTGRFTAGLYDGRVPGELEKIFLRSERYGLYCGPSHPLFGCKNVSDDTLRNEAFVTFTGDLKGDQHRGAIADLLARVSLARNVRAVGCNVEEVKRMIITGIGIGLIPTHLVSDDVARGMLWPLPLESTLPVTQLYMIWNPKAPLSEAEHAFCQHMNKHLAAARVHTEL</sequence>
<dbReference type="PANTHER" id="PTHR30126">
    <property type="entry name" value="HTH-TYPE TRANSCRIPTIONAL REGULATOR"/>
    <property type="match status" value="1"/>
</dbReference>
<gene>
    <name evidence="6" type="primary">cmpR_3</name>
    <name evidence="6" type="ORF">EHSB41UT_04638</name>
</gene>
<evidence type="ECO:0000256" key="2">
    <source>
        <dbReference type="ARBA" id="ARBA00023015"/>
    </source>
</evidence>
<dbReference type="Gene3D" id="3.40.190.10">
    <property type="entry name" value="Periplasmic binding protein-like II"/>
    <property type="match status" value="2"/>
</dbReference>
<evidence type="ECO:0000256" key="3">
    <source>
        <dbReference type="ARBA" id="ARBA00023125"/>
    </source>
</evidence>
<evidence type="ECO:0000256" key="4">
    <source>
        <dbReference type="ARBA" id="ARBA00023163"/>
    </source>
</evidence>
<evidence type="ECO:0000313" key="7">
    <source>
        <dbReference type="Proteomes" id="UP000196573"/>
    </source>
</evidence>
<dbReference type="Pfam" id="PF03466">
    <property type="entry name" value="LysR_substrate"/>
    <property type="match status" value="1"/>
</dbReference>
<keyword evidence="3" id="KW-0238">DNA-binding</keyword>
<dbReference type="PROSITE" id="PS50931">
    <property type="entry name" value="HTH_LYSR"/>
    <property type="match status" value="1"/>
</dbReference>
<dbReference type="SUPFAM" id="SSF53850">
    <property type="entry name" value="Periplasmic binding protein-like II"/>
    <property type="match status" value="1"/>
</dbReference>
<dbReference type="OrthoDB" id="8839911at2"/>
<dbReference type="InterPro" id="IPR000847">
    <property type="entry name" value="LysR_HTH_N"/>
</dbReference>
<feature type="domain" description="HTH lysR-type" evidence="5">
    <location>
        <begin position="20"/>
        <end position="77"/>
    </location>
</feature>
<evidence type="ECO:0000313" key="6">
    <source>
        <dbReference type="EMBL" id="SMA50821.1"/>
    </source>
</evidence>
<dbReference type="SUPFAM" id="SSF46785">
    <property type="entry name" value="Winged helix' DNA-binding domain"/>
    <property type="match status" value="1"/>
</dbReference>
<dbReference type="InterPro" id="IPR005119">
    <property type="entry name" value="LysR_subst-bd"/>
</dbReference>
<dbReference type="GO" id="GO:0000976">
    <property type="term" value="F:transcription cis-regulatory region binding"/>
    <property type="evidence" value="ECO:0007669"/>
    <property type="project" value="TreeGrafter"/>
</dbReference>
<comment type="similarity">
    <text evidence="1">Belongs to the LysR transcriptional regulatory family.</text>
</comment>
<evidence type="ECO:0000256" key="1">
    <source>
        <dbReference type="ARBA" id="ARBA00009437"/>
    </source>
</evidence>
<dbReference type="EMBL" id="FWPT01000017">
    <property type="protein sequence ID" value="SMA50821.1"/>
    <property type="molecule type" value="Genomic_DNA"/>
</dbReference>
<proteinExistence type="inferred from homology"/>
<dbReference type="Pfam" id="PF00126">
    <property type="entry name" value="HTH_1"/>
    <property type="match status" value="1"/>
</dbReference>
<dbReference type="GO" id="GO:0003700">
    <property type="term" value="F:DNA-binding transcription factor activity"/>
    <property type="evidence" value="ECO:0007669"/>
    <property type="project" value="InterPro"/>
</dbReference>
<organism evidence="6 7">
    <name type="scientific">Parendozoicomonas haliclonae</name>
    <dbReference type="NCBI Taxonomy" id="1960125"/>
    <lineage>
        <taxon>Bacteria</taxon>
        <taxon>Pseudomonadati</taxon>
        <taxon>Pseudomonadota</taxon>
        <taxon>Gammaproteobacteria</taxon>
        <taxon>Oceanospirillales</taxon>
        <taxon>Endozoicomonadaceae</taxon>
        <taxon>Parendozoicomonas</taxon>
    </lineage>
</organism>
<dbReference type="Gene3D" id="1.10.10.10">
    <property type="entry name" value="Winged helix-like DNA-binding domain superfamily/Winged helix DNA-binding domain"/>
    <property type="match status" value="1"/>
</dbReference>
<evidence type="ECO:0000259" key="5">
    <source>
        <dbReference type="PROSITE" id="PS50931"/>
    </source>
</evidence>
<dbReference type="CDD" id="cd05466">
    <property type="entry name" value="PBP2_LTTR_substrate"/>
    <property type="match status" value="1"/>
</dbReference>
<dbReference type="PRINTS" id="PR00039">
    <property type="entry name" value="HTHLYSR"/>
</dbReference>
<accession>A0A1X7AR77</accession>
<keyword evidence="4" id="KW-0804">Transcription</keyword>
<keyword evidence="7" id="KW-1185">Reference proteome</keyword>
<protein>
    <submittedName>
        <fullName evidence="6">HTH-type transcriptional activator CmpR</fullName>
    </submittedName>
</protein>
<reference evidence="6 7" key="1">
    <citation type="submission" date="2017-03" db="EMBL/GenBank/DDBJ databases">
        <authorList>
            <person name="Afonso C.L."/>
            <person name="Miller P.J."/>
            <person name="Scott M.A."/>
            <person name="Spackman E."/>
            <person name="Goraichik I."/>
            <person name="Dimitrov K.M."/>
            <person name="Suarez D.L."/>
            <person name="Swayne D.E."/>
        </authorList>
    </citation>
    <scope>NUCLEOTIDE SEQUENCE [LARGE SCALE GENOMIC DNA]</scope>
    <source>
        <strain evidence="6">SB41UT1</strain>
    </source>
</reference>
<dbReference type="InterPro" id="IPR036388">
    <property type="entry name" value="WH-like_DNA-bd_sf"/>
</dbReference>
<dbReference type="PANTHER" id="PTHR30126:SF40">
    <property type="entry name" value="HTH-TYPE TRANSCRIPTIONAL REGULATOR GLTR"/>
    <property type="match status" value="1"/>
</dbReference>
<keyword evidence="2" id="KW-0805">Transcription regulation</keyword>
<name>A0A1X7AR77_9GAMM</name>
<dbReference type="InterPro" id="IPR036390">
    <property type="entry name" value="WH_DNA-bd_sf"/>
</dbReference>
<dbReference type="AlphaFoldDB" id="A0A1X7AR77"/>
<dbReference type="Proteomes" id="UP000196573">
    <property type="component" value="Unassembled WGS sequence"/>
</dbReference>
<dbReference type="RefSeq" id="WP_087113263.1">
    <property type="nucleotide sequence ID" value="NZ_CBCSCN010000015.1"/>
</dbReference>